<dbReference type="EMBL" id="FNOP01000016">
    <property type="protein sequence ID" value="SDX20205.1"/>
    <property type="molecule type" value="Genomic_DNA"/>
</dbReference>
<dbReference type="InterPro" id="IPR001296">
    <property type="entry name" value="Glyco_trans_1"/>
</dbReference>
<feature type="domain" description="Glycosyl transferase family 1" evidence="1">
    <location>
        <begin position="83"/>
        <end position="199"/>
    </location>
</feature>
<keyword evidence="2" id="KW-0808">Transferase</keyword>
<dbReference type="PANTHER" id="PTHR45947:SF3">
    <property type="entry name" value="SULFOQUINOVOSYL TRANSFERASE SQD2"/>
    <property type="match status" value="1"/>
</dbReference>
<dbReference type="PANTHER" id="PTHR45947">
    <property type="entry name" value="SULFOQUINOVOSYL TRANSFERASE SQD2"/>
    <property type="match status" value="1"/>
</dbReference>
<name>A0A1H2ZSA7_ACIFE</name>
<dbReference type="AlphaFoldDB" id="A0A1H2ZSA7"/>
<evidence type="ECO:0000313" key="2">
    <source>
        <dbReference type="EMBL" id="SDX20205.1"/>
    </source>
</evidence>
<organism evidence="2 3">
    <name type="scientific">Acidaminococcus fermentans</name>
    <dbReference type="NCBI Taxonomy" id="905"/>
    <lineage>
        <taxon>Bacteria</taxon>
        <taxon>Bacillati</taxon>
        <taxon>Bacillota</taxon>
        <taxon>Negativicutes</taxon>
        <taxon>Acidaminococcales</taxon>
        <taxon>Acidaminococcaceae</taxon>
        <taxon>Acidaminococcus</taxon>
    </lineage>
</organism>
<dbReference type="Gene3D" id="3.40.50.2000">
    <property type="entry name" value="Glycogen Phosphorylase B"/>
    <property type="match status" value="2"/>
</dbReference>
<dbReference type="InterPro" id="IPR050194">
    <property type="entry name" value="Glycosyltransferase_grp1"/>
</dbReference>
<accession>A0A1H2ZSA7</accession>
<dbReference type="Proteomes" id="UP000182379">
    <property type="component" value="Unassembled WGS sequence"/>
</dbReference>
<protein>
    <submittedName>
        <fullName evidence="2">Glycosyl transferases group 1</fullName>
    </submittedName>
</protein>
<comment type="caution">
    <text evidence="2">The sequence shown here is derived from an EMBL/GenBank/DDBJ whole genome shotgun (WGS) entry which is preliminary data.</text>
</comment>
<evidence type="ECO:0000313" key="3">
    <source>
        <dbReference type="Proteomes" id="UP000182379"/>
    </source>
</evidence>
<dbReference type="SUPFAM" id="SSF53756">
    <property type="entry name" value="UDP-Glycosyltransferase/glycogen phosphorylase"/>
    <property type="match status" value="1"/>
</dbReference>
<dbReference type="GO" id="GO:0016757">
    <property type="term" value="F:glycosyltransferase activity"/>
    <property type="evidence" value="ECO:0007669"/>
    <property type="project" value="InterPro"/>
</dbReference>
<proteinExistence type="predicted"/>
<sequence length="272" mass="30744">MHYAKIYGVPVRILHSHSSKLSGSKIKAIRNRIFMPLLLKNTNHFIACSKSAGVGMFGNREFKIVPNVISAEKLSFNNCTRAKFRNLFHVNDKFVMGSVGRLAVEKNPIYAFEIALKAKKVIPNLEYWWIGDGVLRKQAESFIQEHHAKNFIKLFGNRTDVSELYQAMDMFFLPSYFEGLPVTGLEAQAAGLPCLVSNTVSDEFVYTDQVSFFSLKDSDENVCGLIQKIQTDISTMPRTNSKIRLLCSPFSDKNAGQQLISIYSDFLSQKHI</sequence>
<dbReference type="Pfam" id="PF00534">
    <property type="entry name" value="Glycos_transf_1"/>
    <property type="match status" value="1"/>
</dbReference>
<evidence type="ECO:0000259" key="1">
    <source>
        <dbReference type="Pfam" id="PF00534"/>
    </source>
</evidence>
<gene>
    <name evidence="2" type="ORF">SAMN05216495_11624</name>
</gene>
<reference evidence="2 3" key="1">
    <citation type="submission" date="2016-10" db="EMBL/GenBank/DDBJ databases">
        <authorList>
            <person name="Varghese N."/>
            <person name="Submissions S."/>
        </authorList>
    </citation>
    <scope>NUCLEOTIDE SEQUENCE [LARGE SCALE GENOMIC DNA]</scope>
    <source>
        <strain evidence="2 3">WCC6</strain>
    </source>
</reference>